<evidence type="ECO:0000313" key="8">
    <source>
        <dbReference type="Proteomes" id="UP001529343"/>
    </source>
</evidence>
<protein>
    <submittedName>
        <fullName evidence="7">PssE/Cps14G family polysaccharide biosynthesis glycosyltransferase</fullName>
    </submittedName>
</protein>
<dbReference type="InterPro" id="IPR048097">
    <property type="entry name" value="Cps14G-like"/>
</dbReference>
<evidence type="ECO:0000256" key="2">
    <source>
        <dbReference type="ARBA" id="ARBA00006962"/>
    </source>
</evidence>
<dbReference type="RefSeq" id="WP_289586602.1">
    <property type="nucleotide sequence ID" value="NZ_JAUDDW010000046.1"/>
</dbReference>
<dbReference type="PANTHER" id="PTHR12867">
    <property type="entry name" value="GLYCOSYL TRANSFERASE-RELATED"/>
    <property type="match status" value="1"/>
</dbReference>
<evidence type="ECO:0000256" key="4">
    <source>
        <dbReference type="ARBA" id="ARBA00022679"/>
    </source>
</evidence>
<evidence type="ECO:0000313" key="7">
    <source>
        <dbReference type="EMBL" id="MDM8267241.1"/>
    </source>
</evidence>
<keyword evidence="4" id="KW-0808">Transferase</keyword>
<dbReference type="InterPro" id="IPR039042">
    <property type="entry name" value="Alg13-like"/>
</dbReference>
<dbReference type="InterPro" id="IPR007235">
    <property type="entry name" value="Glyco_trans_28_C"/>
</dbReference>
<keyword evidence="3" id="KW-0328">Glycosyltransferase</keyword>
<dbReference type="Proteomes" id="UP001529343">
    <property type="component" value="Unassembled WGS sequence"/>
</dbReference>
<dbReference type="Gene3D" id="3.40.50.2000">
    <property type="entry name" value="Glycogen Phosphorylase B"/>
    <property type="match status" value="1"/>
</dbReference>
<evidence type="ECO:0000256" key="3">
    <source>
        <dbReference type="ARBA" id="ARBA00022676"/>
    </source>
</evidence>
<reference evidence="8" key="1">
    <citation type="submission" date="2023-06" db="EMBL/GenBank/DDBJ databases">
        <title>Identification and characterization of horizontal gene transfer across gut microbiota members of farm animals based on homology search.</title>
        <authorList>
            <person name="Zeman M."/>
            <person name="Kubasova T."/>
            <person name="Jahodarova E."/>
            <person name="Nykrynova M."/>
            <person name="Rychlik I."/>
        </authorList>
    </citation>
    <scope>NUCLEOTIDE SEQUENCE [LARGE SCALE GENOMIC DNA]</scope>
    <source>
        <strain evidence="8">161_Gplus</strain>
    </source>
</reference>
<comment type="caution">
    <text evidence="7">The sequence shown here is derived from an EMBL/GenBank/DDBJ whole genome shotgun (WGS) entry which is preliminary data.</text>
</comment>
<accession>A0ABT7UZV7</accession>
<comment type="similarity">
    <text evidence="2">Belongs to the glycosyltransferase 28 family.</text>
</comment>
<dbReference type="NCBIfam" id="NF041548">
    <property type="entry name" value="PssE"/>
    <property type="match status" value="1"/>
</dbReference>
<organism evidence="7 8">
    <name type="scientific">Limosilactobacillus pontis</name>
    <dbReference type="NCBI Taxonomy" id="35787"/>
    <lineage>
        <taxon>Bacteria</taxon>
        <taxon>Bacillati</taxon>
        <taxon>Bacillota</taxon>
        <taxon>Bacilli</taxon>
        <taxon>Lactobacillales</taxon>
        <taxon>Lactobacillaceae</taxon>
        <taxon>Limosilactobacillus</taxon>
    </lineage>
</organism>
<evidence type="ECO:0000256" key="1">
    <source>
        <dbReference type="ARBA" id="ARBA00004240"/>
    </source>
</evidence>
<dbReference type="PANTHER" id="PTHR12867:SF6">
    <property type="entry name" value="N-ACETYLGLUCOSAMINYLDIPHOSPHODOLICHOL N-ACETYLGLUCOSAMINYLTRANSFERASE"/>
    <property type="match status" value="1"/>
</dbReference>
<keyword evidence="5" id="KW-0256">Endoplasmic reticulum</keyword>
<evidence type="ECO:0000259" key="6">
    <source>
        <dbReference type="Pfam" id="PF04101"/>
    </source>
</evidence>
<feature type="domain" description="Glycosyl transferase family 28 C-terminal" evidence="6">
    <location>
        <begin position="1"/>
        <end position="159"/>
    </location>
</feature>
<keyword evidence="8" id="KW-1185">Reference proteome</keyword>
<evidence type="ECO:0000256" key="5">
    <source>
        <dbReference type="ARBA" id="ARBA00022824"/>
    </source>
</evidence>
<name>A0ABT7UZV7_9LACO</name>
<dbReference type="Pfam" id="PF04101">
    <property type="entry name" value="Glyco_tran_28_C"/>
    <property type="match status" value="1"/>
</dbReference>
<proteinExistence type="inferred from homology"/>
<sequence>MIFITVGTHEQSFDRLIKEIDKIALDNEIKEKFYIQTGFSDYVPKNCQWSKFLSFTQMNELMKKADIIVTHGGPASFVAPLELGKIPIVVPRQKKFNEHINDHQLDFVRLIDKKNGNIIPVYNIKDLKKTIINYKKLANEKDSNLNSNNKKFNEKLSKIVNSLMNE</sequence>
<comment type="subcellular location">
    <subcellularLocation>
        <location evidence="1">Endoplasmic reticulum</location>
    </subcellularLocation>
</comment>
<gene>
    <name evidence="7" type="primary">pssE</name>
    <name evidence="7" type="ORF">QUW44_08920</name>
</gene>
<dbReference type="EMBL" id="JAUDDW010000046">
    <property type="protein sequence ID" value="MDM8267241.1"/>
    <property type="molecule type" value="Genomic_DNA"/>
</dbReference>